<keyword evidence="1" id="KW-0472">Membrane</keyword>
<dbReference type="Proteomes" id="UP001642409">
    <property type="component" value="Unassembled WGS sequence"/>
</dbReference>
<protein>
    <submittedName>
        <fullName evidence="3">Hypothetical_protein</fullName>
    </submittedName>
</protein>
<comment type="caution">
    <text evidence="2">The sequence shown here is derived from an EMBL/GenBank/DDBJ whole genome shotgun (WGS) entry which is preliminary data.</text>
</comment>
<proteinExistence type="predicted"/>
<keyword evidence="1" id="KW-0812">Transmembrane</keyword>
<keyword evidence="4" id="KW-1185">Reference proteome</keyword>
<dbReference type="AlphaFoldDB" id="A0AA86P035"/>
<reference evidence="3 4" key="2">
    <citation type="submission" date="2024-07" db="EMBL/GenBank/DDBJ databases">
        <authorList>
            <person name="Akdeniz Z."/>
        </authorList>
    </citation>
    <scope>NUCLEOTIDE SEQUENCE [LARGE SCALE GENOMIC DNA]</scope>
</reference>
<name>A0AA86P035_9EUKA</name>
<dbReference type="EMBL" id="CATOUU010000444">
    <property type="protein sequence ID" value="CAI9929962.1"/>
    <property type="molecule type" value="Genomic_DNA"/>
</dbReference>
<reference evidence="2" key="1">
    <citation type="submission" date="2023-06" db="EMBL/GenBank/DDBJ databases">
        <authorList>
            <person name="Kurt Z."/>
        </authorList>
    </citation>
    <scope>NUCLEOTIDE SEQUENCE</scope>
</reference>
<gene>
    <name evidence="2" type="ORF">HINF_LOCUS17607</name>
    <name evidence="3" type="ORF">HINF_LOCUS25051</name>
</gene>
<sequence length="222" mass="25129">MFAQLQVDPVTQYLPDIFKFRMLDPYPKTEKFAINVNFQFGSNIISALLAILALGNMQYYVYPLIIQLDTQAVGYMVNGIFKSHNPLHNTTLLYSGYIPATDMFEDEILNDTLFPLPTNIPLFIAAMILPVILDSKINTNILFASAVIIPHLESLFDKVVILQIANTYSRIIIELKPVTPDTLPVSVIICYLILQLIRDIFVEFNDKVPASRELDLLNAPYS</sequence>
<dbReference type="EMBL" id="CAXDID020000074">
    <property type="protein sequence ID" value="CAL6015663.1"/>
    <property type="molecule type" value="Genomic_DNA"/>
</dbReference>
<evidence type="ECO:0000313" key="2">
    <source>
        <dbReference type="EMBL" id="CAI9929962.1"/>
    </source>
</evidence>
<evidence type="ECO:0000313" key="3">
    <source>
        <dbReference type="EMBL" id="CAL6015663.1"/>
    </source>
</evidence>
<evidence type="ECO:0000256" key="1">
    <source>
        <dbReference type="SAM" id="Phobius"/>
    </source>
</evidence>
<keyword evidence="1" id="KW-1133">Transmembrane helix</keyword>
<evidence type="ECO:0000313" key="4">
    <source>
        <dbReference type="Proteomes" id="UP001642409"/>
    </source>
</evidence>
<organism evidence="2">
    <name type="scientific">Hexamita inflata</name>
    <dbReference type="NCBI Taxonomy" id="28002"/>
    <lineage>
        <taxon>Eukaryota</taxon>
        <taxon>Metamonada</taxon>
        <taxon>Diplomonadida</taxon>
        <taxon>Hexamitidae</taxon>
        <taxon>Hexamitinae</taxon>
        <taxon>Hexamita</taxon>
    </lineage>
</organism>
<feature type="transmembrane region" description="Helical" evidence="1">
    <location>
        <begin position="113"/>
        <end position="133"/>
    </location>
</feature>
<accession>A0AA86P035</accession>